<accession>A0A2J6NN33</accession>
<comment type="caution">
    <text evidence="1">The sequence shown here is derived from an EMBL/GenBank/DDBJ whole genome shotgun (WGS) entry which is preliminary data.</text>
</comment>
<gene>
    <name evidence="1" type="ORF">CK797_04795</name>
</gene>
<organism evidence="1 2">
    <name type="scientific">Limosilactobacillus pontis</name>
    <dbReference type="NCBI Taxonomy" id="35787"/>
    <lineage>
        <taxon>Bacteria</taxon>
        <taxon>Bacillati</taxon>
        <taxon>Bacillota</taxon>
        <taxon>Bacilli</taxon>
        <taxon>Lactobacillales</taxon>
        <taxon>Lactobacillaceae</taxon>
        <taxon>Limosilactobacillus</taxon>
    </lineage>
</organism>
<dbReference type="AlphaFoldDB" id="A0A2J6NN33"/>
<protein>
    <recommendedName>
        <fullName evidence="3">Addiction module toxin RelE</fullName>
    </recommendedName>
</protein>
<dbReference type="Proteomes" id="UP000239920">
    <property type="component" value="Unassembled WGS sequence"/>
</dbReference>
<reference evidence="1 2" key="1">
    <citation type="submission" date="2017-09" db="EMBL/GenBank/DDBJ databases">
        <title>Bacterial strain isolated from the female urinary microbiota.</title>
        <authorList>
            <person name="Thomas-White K."/>
            <person name="Kumar N."/>
            <person name="Forster S."/>
            <person name="Putonti C."/>
            <person name="Lawley T."/>
            <person name="Wolfe A.J."/>
        </authorList>
    </citation>
    <scope>NUCLEOTIDE SEQUENCE [LARGE SCALE GENOMIC DNA]</scope>
    <source>
        <strain evidence="1 2">UMB0683</strain>
    </source>
</reference>
<dbReference type="EMBL" id="PNFV01000004">
    <property type="protein sequence ID" value="PMB82747.1"/>
    <property type="molecule type" value="Genomic_DNA"/>
</dbReference>
<proteinExistence type="predicted"/>
<name>A0A2J6NN33_9LACO</name>
<evidence type="ECO:0008006" key="3">
    <source>
        <dbReference type="Google" id="ProtNLM"/>
    </source>
</evidence>
<evidence type="ECO:0000313" key="2">
    <source>
        <dbReference type="Proteomes" id="UP000239920"/>
    </source>
</evidence>
<evidence type="ECO:0000313" key="1">
    <source>
        <dbReference type="EMBL" id="PMB82747.1"/>
    </source>
</evidence>
<sequence>MQVEFYERGCKSFFKKHQRQREGVEKMIGTAIAREASTGMTKVKLATRKKVAGQSVYEFRLNLGKIGSARVAFMVKQDRAIVYFISSHLQKTTFSHEFDQIIARIV</sequence>
<dbReference type="OrthoDB" id="2315594at2"/>
<dbReference type="RefSeq" id="WP_104688622.1">
    <property type="nucleotide sequence ID" value="NZ_JBKTHY010000006.1"/>
</dbReference>